<dbReference type="SMART" id="SM01036">
    <property type="entry name" value="BP28CT"/>
    <property type="match status" value="1"/>
</dbReference>
<dbReference type="InterPro" id="IPR040191">
    <property type="entry name" value="UTP10"/>
</dbReference>
<dbReference type="EMBL" id="VXIS01000155">
    <property type="protein sequence ID" value="KAA8900329.1"/>
    <property type="molecule type" value="Genomic_DNA"/>
</dbReference>
<dbReference type="Pfam" id="PF23243">
    <property type="entry name" value="HEAT_HEATR1"/>
    <property type="match status" value="1"/>
</dbReference>
<evidence type="ECO:0000256" key="1">
    <source>
        <dbReference type="ARBA" id="ARBA00004604"/>
    </source>
</evidence>
<dbReference type="InterPro" id="IPR016024">
    <property type="entry name" value="ARM-type_fold"/>
</dbReference>
<name>A0A5J5ER10_9PEZI</name>
<dbReference type="GO" id="GO:0032040">
    <property type="term" value="C:small-subunit processome"/>
    <property type="evidence" value="ECO:0007669"/>
    <property type="project" value="TreeGrafter"/>
</dbReference>
<comment type="caution">
    <text evidence="14">The sequence shown here is derived from an EMBL/GenBank/DDBJ whole genome shotgun (WGS) entry which is preliminary data.</text>
</comment>
<dbReference type="InParanoid" id="A0A5J5ER10"/>
<evidence type="ECO:0000256" key="5">
    <source>
        <dbReference type="ARBA" id="ARBA00022517"/>
    </source>
</evidence>
<dbReference type="FunCoup" id="A0A5J5ER10">
    <property type="interactions" value="1149"/>
</dbReference>
<dbReference type="Gene3D" id="1.25.10.10">
    <property type="entry name" value="Leucine-rich Repeat Variant"/>
    <property type="match status" value="2"/>
</dbReference>
<dbReference type="GO" id="GO:0000462">
    <property type="term" value="P:maturation of SSU-rRNA from tricistronic rRNA transcript (SSU-rRNA, 5.8S rRNA, LSU-rRNA)"/>
    <property type="evidence" value="ECO:0007669"/>
    <property type="project" value="TreeGrafter"/>
</dbReference>
<evidence type="ECO:0000256" key="9">
    <source>
        <dbReference type="ARBA" id="ARBA00025076"/>
    </source>
</evidence>
<comment type="subunit">
    <text evidence="3 11">Component of the ribosomal small subunit (SSU) processome.</text>
</comment>
<evidence type="ECO:0000313" key="14">
    <source>
        <dbReference type="EMBL" id="KAA8900329.1"/>
    </source>
</evidence>
<comment type="subcellular location">
    <subcellularLocation>
        <location evidence="1 11">Nucleus</location>
        <location evidence="1 11">Nucleolus</location>
    </subcellularLocation>
</comment>
<dbReference type="InterPro" id="IPR021133">
    <property type="entry name" value="HEAT_type_2"/>
</dbReference>
<organism evidence="14 15">
    <name type="scientific">Sphaerosporella brunnea</name>
    <dbReference type="NCBI Taxonomy" id="1250544"/>
    <lineage>
        <taxon>Eukaryota</taxon>
        <taxon>Fungi</taxon>
        <taxon>Dikarya</taxon>
        <taxon>Ascomycota</taxon>
        <taxon>Pezizomycotina</taxon>
        <taxon>Pezizomycetes</taxon>
        <taxon>Pezizales</taxon>
        <taxon>Pyronemataceae</taxon>
        <taxon>Sphaerosporella</taxon>
    </lineage>
</organism>
<comment type="function">
    <text evidence="9">Involved in nucleolar processing of pre-18S ribosomal RNA. Involved in ribosome biosynthesis.</text>
</comment>
<dbReference type="Proteomes" id="UP000326924">
    <property type="component" value="Unassembled WGS sequence"/>
</dbReference>
<keyword evidence="5 11" id="KW-0690">Ribosome biogenesis</keyword>
<protein>
    <recommendedName>
        <fullName evidence="4 11">U3 small nucleolar RNA-associated protein 10</fullName>
    </recommendedName>
</protein>
<evidence type="ECO:0000259" key="13">
    <source>
        <dbReference type="SMART" id="SM01036"/>
    </source>
</evidence>
<evidence type="ECO:0000256" key="8">
    <source>
        <dbReference type="ARBA" id="ARBA00023274"/>
    </source>
</evidence>
<evidence type="ECO:0000256" key="7">
    <source>
        <dbReference type="ARBA" id="ARBA00023242"/>
    </source>
</evidence>
<dbReference type="OrthoDB" id="31183at2759"/>
<dbReference type="GO" id="GO:0034455">
    <property type="term" value="C:t-UTP complex"/>
    <property type="evidence" value="ECO:0007669"/>
    <property type="project" value="TreeGrafter"/>
</dbReference>
<keyword evidence="8 11" id="KW-0687">Ribonucleoprotein</keyword>
<keyword evidence="6 11" id="KW-0698">rRNA processing</keyword>
<dbReference type="InterPro" id="IPR022125">
    <property type="entry name" value="U3snoRNP10_N"/>
</dbReference>
<keyword evidence="7 11" id="KW-0539">Nucleus</keyword>
<dbReference type="SUPFAM" id="SSF48371">
    <property type="entry name" value="ARM repeat"/>
    <property type="match status" value="1"/>
</dbReference>
<evidence type="ECO:0000256" key="2">
    <source>
        <dbReference type="ARBA" id="ARBA00010559"/>
    </source>
</evidence>
<sequence>MASSLAAQLQKINVVSTNSLNTRKLKEIHSTSLIFEPVHAANQDLHTIYSVALEGFAELCLLDQRFYAFERGLFSESSKEVDRMLLTQPEVQELDANIEAFLQLVSGRLLLRPALQALEWLVRRFRIHDQNTTALLLAFLPYHAHTTLFPQVLRIIKAKDLSSEFRFLRPYLKPAAPVSRHVVTHALSHRRETLDLLVSYVSVVVKARRESHYLLSFFAAVSVESISLMCDAARSPTKSGLTEQTVLQKALPMLEETFNAKKTPEFQIGGYMLATVVVSKIPMKDEVLLALMGGIVAGWSRETIAPALACLALIAQARTGENTGLLPDAVVAKLLSLEDIVQRLEEMGKKYRVDNLVVGLANGILARIGKAYGSKELGYVVRLLEESALGPKGRKAIISRVVSVAQQLEGFEENPEEENAVRDVLATSLVKWSEQGNKKVGKTLHLVFEENKVDVEMLELALRTVIQRSALPAPKESKAIKATPAAKETVTLKELLQKIPEVGSTVSLLEPRKTQNKPLFDYLQQAFLVAIQKSDGVRTLLAHKIFSGKNTDAFAISLLAKIWSLTTNPVIARAKAVKEATKLIISNAKPKVDYQALIPLCFAALADPAERVRKEAINLIAALLNTYKQLDKAVAGTKRKKSKGGDQLAYWGIESIYGSGKETEDLKVLDSADAQKFLEAVISRGLQECVLDSSFIGKLVANALGASKKDQKEGKLKSSVRTNVLSFLSSHAVNVPSLSVQHRLLSMLNRVSNGPQSRTDFLLPALQAWIAAPLEENVKACEEERVDIHGMEEQMADVVEGEEGLVDLVSVLGSDLGGEGMVIAAAKRIIAIWGALEGAAKVEIALKLLQLNVDDTEQKYAGSSEALGILGAVKLPTEAFRRFLDEARVELKSSLGLTTATQPKRRRVSAPGAVSVDKEEQIAEAVRRVTIVVEILEGQEPRNHSSVLPAIFSILGDLGSVEFSGITYLQSVLLSCARDIIKGHKAANTNISSSNVRADVLVSCIRSTSSPQVQNSALLLLSNLADIAPDTVKHSVMPIFTFMGANTLRQDDEYSAHVIEQTVQRVIPPLVKSLQEQGESLLAAGAELVSTFVASYKHVPVHRRLRLFQAVTETLGPAEFLFAIVAKLAGKYAVGDAETDVKDFISILAGGFTAEVQMKTVVQYLNTIKDVLTPQAQGITSIIFGTEENDRDVPSTEMARRLLAVLKAFLRSERLKARVAKSLKITQENAEELRKLFSQAMEQTMALGNEYVSDKAISKEVSEVMSQLLELLSVIEFVKVMQGLIVNKDSPFRGSALVTFKTRVMAEYRTDAVSRKAILDLTPDIAEIVESQNAPNELKAEALLCIQAVTNKYGKQELGAISALTDAVTGTGALRNPDGGLRVLALVCLSSMTIVLGGRIVPVLPKSVPLAIEYLQAAVRSEDTSVEVPLIHNAVFKYLDELVKNVPSFISSYLPKVLPLAAAAWDQDGLDEGVAENVRRNFLMTVSNKMELRTVIGAVIKAWKATCEHGAEPVQDLVDMVQKSINLAPKSTVQKSHQQLLHFFTLALDLRREPEVEDVDSLEDSVLKVCLDMVYKLNDSIFKPMFLRFIEWGTEDLRSGDDEEGKSIRVGVVWKLMATLSENLKSLVTDYHTPLLPSAISTLTSADPHDFATTHVLKALYQGMVNDASDFWQSPTHFDPLLPALLEILPRFTELAVPCITELAAAAQSEEHSKSINSGVLAMMRGEEAGVRLAAIKAMKGLYLRLGEDWLPLLPETVPFIAELMEDDDETVEREAQRLIKRIEEYLGEGELQGMLT</sequence>
<dbReference type="Pfam" id="PF08146">
    <property type="entry name" value="BP28CT"/>
    <property type="match status" value="1"/>
</dbReference>
<gene>
    <name evidence="14" type="ORF">FN846DRAFT_920808</name>
</gene>
<comment type="similarity">
    <text evidence="2 11">Belongs to the HEATR1/UTP10 family.</text>
</comment>
<dbReference type="GO" id="GO:0030686">
    <property type="term" value="C:90S preribosome"/>
    <property type="evidence" value="ECO:0007669"/>
    <property type="project" value="TreeGrafter"/>
</dbReference>
<dbReference type="InterPro" id="IPR056473">
    <property type="entry name" value="HEAT_Utp10/HEAT1"/>
</dbReference>
<dbReference type="PROSITE" id="PS50077">
    <property type="entry name" value="HEAT_REPEAT"/>
    <property type="match status" value="1"/>
</dbReference>
<dbReference type="GO" id="GO:0045943">
    <property type="term" value="P:positive regulation of transcription by RNA polymerase I"/>
    <property type="evidence" value="ECO:0007669"/>
    <property type="project" value="TreeGrafter"/>
</dbReference>
<reference evidence="14 15" key="1">
    <citation type="submission" date="2019-09" db="EMBL/GenBank/DDBJ databases">
        <title>Draft genome of the ectomycorrhizal ascomycete Sphaerosporella brunnea.</title>
        <authorList>
            <consortium name="DOE Joint Genome Institute"/>
            <person name="Benucci G.M."/>
            <person name="Marozzi G."/>
            <person name="Antonielli L."/>
            <person name="Sanchez S."/>
            <person name="Marco P."/>
            <person name="Wang X."/>
            <person name="Falini L.B."/>
            <person name="Barry K."/>
            <person name="Haridas S."/>
            <person name="Lipzen A."/>
            <person name="Labutti K."/>
            <person name="Grigoriev I.V."/>
            <person name="Murat C."/>
            <person name="Martin F."/>
            <person name="Albertini E."/>
            <person name="Donnini D."/>
            <person name="Bonito G."/>
        </authorList>
    </citation>
    <scope>NUCLEOTIDE SEQUENCE [LARGE SCALE GENOMIC DNA]</scope>
    <source>
        <strain evidence="14 15">Sb_GMNB300</strain>
    </source>
</reference>
<dbReference type="GO" id="GO:0030515">
    <property type="term" value="F:snoRNA binding"/>
    <property type="evidence" value="ECO:0007669"/>
    <property type="project" value="TreeGrafter"/>
</dbReference>
<evidence type="ECO:0000256" key="3">
    <source>
        <dbReference type="ARBA" id="ARBA00011399"/>
    </source>
</evidence>
<feature type="coiled-coil region" evidence="12">
    <location>
        <begin position="1762"/>
        <end position="1789"/>
    </location>
</feature>
<evidence type="ECO:0000256" key="11">
    <source>
        <dbReference type="RuleBase" id="RU367065"/>
    </source>
</evidence>
<feature type="repeat" description="HEAT" evidence="10">
    <location>
        <begin position="1757"/>
        <end position="1795"/>
    </location>
</feature>
<evidence type="ECO:0000256" key="10">
    <source>
        <dbReference type="PROSITE-ProRule" id="PRU00103"/>
    </source>
</evidence>
<dbReference type="Pfam" id="PF12397">
    <property type="entry name" value="U3snoRNP10"/>
    <property type="match status" value="1"/>
</dbReference>
<proteinExistence type="inferred from homology"/>
<feature type="domain" description="BP28 C-terminal" evidence="13">
    <location>
        <begin position="1530"/>
        <end position="1671"/>
    </location>
</feature>
<evidence type="ECO:0000256" key="4">
    <source>
        <dbReference type="ARBA" id="ARBA00015399"/>
    </source>
</evidence>
<evidence type="ECO:0000256" key="12">
    <source>
        <dbReference type="SAM" id="Coils"/>
    </source>
</evidence>
<evidence type="ECO:0000313" key="15">
    <source>
        <dbReference type="Proteomes" id="UP000326924"/>
    </source>
</evidence>
<accession>A0A5J5ER10</accession>
<dbReference type="InterPro" id="IPR011989">
    <property type="entry name" value="ARM-like"/>
</dbReference>
<evidence type="ECO:0000256" key="6">
    <source>
        <dbReference type="ARBA" id="ARBA00022552"/>
    </source>
</evidence>
<keyword evidence="15" id="KW-1185">Reference proteome</keyword>
<dbReference type="PANTHER" id="PTHR13457">
    <property type="entry name" value="BAP28"/>
    <property type="match status" value="1"/>
</dbReference>
<dbReference type="InterPro" id="IPR012954">
    <property type="entry name" value="BP28_C_dom"/>
</dbReference>
<keyword evidence="12" id="KW-0175">Coiled coil</keyword>
<dbReference type="PANTHER" id="PTHR13457:SF1">
    <property type="entry name" value="HEAT REPEAT-CONTAINING PROTEIN 1"/>
    <property type="match status" value="1"/>
</dbReference>